<dbReference type="InterPro" id="IPR056125">
    <property type="entry name" value="DUF7708"/>
</dbReference>
<evidence type="ECO:0000259" key="2">
    <source>
        <dbReference type="Pfam" id="PF22939"/>
    </source>
</evidence>
<comment type="caution">
    <text evidence="5">The sequence shown here is derived from an EMBL/GenBank/DDBJ whole genome shotgun (WGS) entry which is preliminary data.</text>
</comment>
<dbReference type="Proteomes" id="UP001303889">
    <property type="component" value="Unassembled WGS sequence"/>
</dbReference>
<dbReference type="EMBL" id="MU855327">
    <property type="protein sequence ID" value="KAK3906408.1"/>
    <property type="molecule type" value="Genomic_DNA"/>
</dbReference>
<feature type="domain" description="DUF7708" evidence="3">
    <location>
        <begin position="69"/>
        <end position="205"/>
    </location>
</feature>
<dbReference type="Pfam" id="PF24809">
    <property type="entry name" value="DUF7708"/>
    <property type="match status" value="1"/>
</dbReference>
<evidence type="ECO:0000256" key="1">
    <source>
        <dbReference type="ARBA" id="ARBA00022737"/>
    </source>
</evidence>
<dbReference type="PANTHER" id="PTHR10039">
    <property type="entry name" value="AMELOGENIN"/>
    <property type="match status" value="1"/>
</dbReference>
<evidence type="ECO:0000313" key="5">
    <source>
        <dbReference type="EMBL" id="KAK3906408.1"/>
    </source>
</evidence>
<sequence length="731" mass="82851">MALTLASRSSSPAKQLNEAVDDFQRILTEDQRTALKNIKSIPDADAVLVFTAQLDSSPHRRGRSIATRLHSVLQSVREFSAVIDTFVSSNPDIAALIWGSVKLTIQIALNFTSYYEAFSNLFMGLTSHCPRFAEYQVLYPNSVRLQAALCNFHASLIQCCKHAVEAAQRPWTTQLLNALRQSFDQEFKSDIAMIQRCGNEVREEIGLAKARADFQDQELQKKERDAASGHRRKLRDMLSRTGHNLETITGWQLQQQDQHRSERRRQLLDSLSSYKHLPPFKRACKERHCGTAQWVFHTTEFSRWKDGSSPWIWCSGKIGSGKTILTASAVTHLFAYKNNSNEIVTFFFPQFNDPQSLSAETAIRSIIRQSLDPVTLSEEMEAKLAEINQNLAAGMDELLVLFRQRLAQSEKFFIFIDALDEFEPRERRSLLAFIASLGPAAGLSLKVFLAGRESLSGELKDKLPGIERISMASAEAKTDLATYVKETLQERVEHRDLVVGDHQVPPFHVLQVSILITRGRFLWVTFLIDELRAQHCDADIRNAIGCLPSTLTETFSRALSRIISRRNTSVAAKTFSWVATSKRHLTGDELREAISIEIGQPYSMPERLVNGIDQLPSWCENLVHVDEELKTVQFAHQAIHKFIIEGPTGPQFGDFRFNLQDADHHAGEICVTYLNFNDFKTTLTRRPQPIKPVDPVAMARLALSPHFKVPRLWRDIRTSKPAEYVEFSSSR</sequence>
<reference evidence="5" key="1">
    <citation type="journal article" date="2023" name="Mol. Phylogenet. Evol.">
        <title>Genome-scale phylogeny and comparative genomics of the fungal order Sordariales.</title>
        <authorList>
            <person name="Hensen N."/>
            <person name="Bonometti L."/>
            <person name="Westerberg I."/>
            <person name="Brannstrom I.O."/>
            <person name="Guillou S."/>
            <person name="Cros-Aarteil S."/>
            <person name="Calhoun S."/>
            <person name="Haridas S."/>
            <person name="Kuo A."/>
            <person name="Mondo S."/>
            <person name="Pangilinan J."/>
            <person name="Riley R."/>
            <person name="LaButti K."/>
            <person name="Andreopoulos B."/>
            <person name="Lipzen A."/>
            <person name="Chen C."/>
            <person name="Yan M."/>
            <person name="Daum C."/>
            <person name="Ng V."/>
            <person name="Clum A."/>
            <person name="Steindorff A."/>
            <person name="Ohm R.A."/>
            <person name="Martin F."/>
            <person name="Silar P."/>
            <person name="Natvig D.O."/>
            <person name="Lalanne C."/>
            <person name="Gautier V."/>
            <person name="Ament-Velasquez S.L."/>
            <person name="Kruys A."/>
            <person name="Hutchinson M.I."/>
            <person name="Powell A.J."/>
            <person name="Barry K."/>
            <person name="Miller A.N."/>
            <person name="Grigoriev I.V."/>
            <person name="Debuchy R."/>
            <person name="Gladieux P."/>
            <person name="Hiltunen Thoren M."/>
            <person name="Johannesson H."/>
        </authorList>
    </citation>
    <scope>NUCLEOTIDE SEQUENCE</scope>
    <source>
        <strain evidence="5">CBS 103.79</strain>
    </source>
</reference>
<reference evidence="5" key="2">
    <citation type="submission" date="2023-05" db="EMBL/GenBank/DDBJ databases">
        <authorList>
            <consortium name="Lawrence Berkeley National Laboratory"/>
            <person name="Steindorff A."/>
            <person name="Hensen N."/>
            <person name="Bonometti L."/>
            <person name="Westerberg I."/>
            <person name="Brannstrom I.O."/>
            <person name="Guillou S."/>
            <person name="Cros-Aarteil S."/>
            <person name="Calhoun S."/>
            <person name="Haridas S."/>
            <person name="Kuo A."/>
            <person name="Mondo S."/>
            <person name="Pangilinan J."/>
            <person name="Riley R."/>
            <person name="Labutti K."/>
            <person name="Andreopoulos B."/>
            <person name="Lipzen A."/>
            <person name="Chen C."/>
            <person name="Yanf M."/>
            <person name="Daum C."/>
            <person name="Ng V."/>
            <person name="Clum A."/>
            <person name="Ohm R."/>
            <person name="Martin F."/>
            <person name="Silar P."/>
            <person name="Natvig D."/>
            <person name="Lalanne C."/>
            <person name="Gautier V."/>
            <person name="Ament-Velasquez S.L."/>
            <person name="Kruys A."/>
            <person name="Hutchinson M.I."/>
            <person name="Powell A.J."/>
            <person name="Barry K."/>
            <person name="Miller A.N."/>
            <person name="Grigoriev I.V."/>
            <person name="Debuchy R."/>
            <person name="Gladieux P."/>
            <person name="Thoren M.H."/>
            <person name="Johannesson H."/>
        </authorList>
    </citation>
    <scope>NUCLEOTIDE SEQUENCE</scope>
    <source>
        <strain evidence="5">CBS 103.79</strain>
    </source>
</reference>
<dbReference type="InterPro" id="IPR056884">
    <property type="entry name" value="NPHP3-like_N"/>
</dbReference>
<dbReference type="Pfam" id="PF22939">
    <property type="entry name" value="WHD_GPIID"/>
    <property type="match status" value="1"/>
</dbReference>
<evidence type="ECO:0008006" key="7">
    <source>
        <dbReference type="Google" id="ProtNLM"/>
    </source>
</evidence>
<accession>A0AAN6RXT2</accession>
<gene>
    <name evidence="5" type="ORF">C8A05DRAFT_40754</name>
</gene>
<evidence type="ECO:0000259" key="3">
    <source>
        <dbReference type="Pfam" id="PF24809"/>
    </source>
</evidence>
<dbReference type="Pfam" id="PF24883">
    <property type="entry name" value="NPHP3_N"/>
    <property type="match status" value="1"/>
</dbReference>
<organism evidence="5 6">
    <name type="scientific">Staphylotrichum tortipilum</name>
    <dbReference type="NCBI Taxonomy" id="2831512"/>
    <lineage>
        <taxon>Eukaryota</taxon>
        <taxon>Fungi</taxon>
        <taxon>Dikarya</taxon>
        <taxon>Ascomycota</taxon>
        <taxon>Pezizomycotina</taxon>
        <taxon>Sordariomycetes</taxon>
        <taxon>Sordariomycetidae</taxon>
        <taxon>Sordariales</taxon>
        <taxon>Chaetomiaceae</taxon>
        <taxon>Staphylotrichum</taxon>
    </lineage>
</organism>
<dbReference type="InterPro" id="IPR054471">
    <property type="entry name" value="GPIID_WHD"/>
</dbReference>
<keyword evidence="6" id="KW-1185">Reference proteome</keyword>
<evidence type="ECO:0000259" key="4">
    <source>
        <dbReference type="Pfam" id="PF24883"/>
    </source>
</evidence>
<name>A0AAN6RXT2_9PEZI</name>
<keyword evidence="1" id="KW-0677">Repeat</keyword>
<feature type="domain" description="Nephrocystin 3-like N-terminal" evidence="4">
    <location>
        <begin position="290"/>
        <end position="452"/>
    </location>
</feature>
<feature type="domain" description="GPI inositol-deacylase winged helix" evidence="2">
    <location>
        <begin position="566"/>
        <end position="645"/>
    </location>
</feature>
<dbReference type="InterPro" id="IPR027417">
    <property type="entry name" value="P-loop_NTPase"/>
</dbReference>
<dbReference type="AlphaFoldDB" id="A0AAN6RXT2"/>
<dbReference type="PANTHER" id="PTHR10039:SF10">
    <property type="entry name" value="NACHT DOMAIN-CONTAINING PROTEIN"/>
    <property type="match status" value="1"/>
</dbReference>
<dbReference type="Gene3D" id="3.40.50.300">
    <property type="entry name" value="P-loop containing nucleotide triphosphate hydrolases"/>
    <property type="match status" value="1"/>
</dbReference>
<protein>
    <recommendedName>
        <fullName evidence="7">NACHT domain-containing protein</fullName>
    </recommendedName>
</protein>
<evidence type="ECO:0000313" key="6">
    <source>
        <dbReference type="Proteomes" id="UP001303889"/>
    </source>
</evidence>
<proteinExistence type="predicted"/>